<dbReference type="Proteomes" id="UP000649573">
    <property type="component" value="Unassembled WGS sequence"/>
</dbReference>
<name>A0ABQ2UEQ7_9PSEU</name>
<sequence>MVCCRLTTPGSAAPRTWTSGNARPESNAPGCCGRADVQVHETVRHRIRVADGERGGSTYRQRAVFVPKGLAGHLYWAVVWPFHGVVFGGMVRNIANEAELHKNFRKS</sequence>
<gene>
    <name evidence="2" type="ORF">GCM10010178_10650</name>
</gene>
<reference evidence="3" key="1">
    <citation type="journal article" date="2019" name="Int. J. Syst. Evol. Microbiol.">
        <title>The Global Catalogue of Microorganisms (GCM) 10K type strain sequencing project: providing services to taxonomists for standard genome sequencing and annotation.</title>
        <authorList>
            <consortium name="The Broad Institute Genomics Platform"/>
            <consortium name="The Broad Institute Genome Sequencing Center for Infectious Disease"/>
            <person name="Wu L."/>
            <person name="Ma J."/>
        </authorList>
    </citation>
    <scope>NUCLEOTIDE SEQUENCE [LARGE SCALE GENOMIC DNA]</scope>
    <source>
        <strain evidence="3">JCM 3296</strain>
    </source>
</reference>
<protein>
    <recommendedName>
        <fullName evidence="4">DUF2867 domain-containing protein</fullName>
    </recommendedName>
</protein>
<evidence type="ECO:0000256" key="1">
    <source>
        <dbReference type="SAM" id="MobiDB-lite"/>
    </source>
</evidence>
<proteinExistence type="predicted"/>
<comment type="caution">
    <text evidence="2">The sequence shown here is derived from an EMBL/GenBank/DDBJ whole genome shotgun (WGS) entry which is preliminary data.</text>
</comment>
<accession>A0ABQ2UEQ7</accession>
<feature type="region of interest" description="Disordered" evidence="1">
    <location>
        <begin position="7"/>
        <end position="30"/>
    </location>
</feature>
<evidence type="ECO:0000313" key="2">
    <source>
        <dbReference type="EMBL" id="GGU20381.1"/>
    </source>
</evidence>
<dbReference type="Pfam" id="PF11066">
    <property type="entry name" value="DUF2867"/>
    <property type="match status" value="1"/>
</dbReference>
<evidence type="ECO:0000313" key="3">
    <source>
        <dbReference type="Proteomes" id="UP000649573"/>
    </source>
</evidence>
<keyword evidence="3" id="KW-1185">Reference proteome</keyword>
<dbReference type="EMBL" id="BMRE01000002">
    <property type="protein sequence ID" value="GGU20381.1"/>
    <property type="molecule type" value="Genomic_DNA"/>
</dbReference>
<organism evidence="2 3">
    <name type="scientific">Lentzea flava</name>
    <dbReference type="NCBI Taxonomy" id="103732"/>
    <lineage>
        <taxon>Bacteria</taxon>
        <taxon>Bacillati</taxon>
        <taxon>Actinomycetota</taxon>
        <taxon>Actinomycetes</taxon>
        <taxon>Pseudonocardiales</taxon>
        <taxon>Pseudonocardiaceae</taxon>
        <taxon>Lentzea</taxon>
    </lineage>
</organism>
<dbReference type="InterPro" id="IPR021295">
    <property type="entry name" value="DUF2867"/>
</dbReference>
<evidence type="ECO:0008006" key="4">
    <source>
        <dbReference type="Google" id="ProtNLM"/>
    </source>
</evidence>